<feature type="transmembrane region" description="Helical" evidence="8">
    <location>
        <begin position="28"/>
        <end position="46"/>
    </location>
</feature>
<comment type="similarity">
    <text evidence="7">Belongs to the drug/metabolite transporter (DMT) superfamily. Small multidrug resistance (SMR) (TC 2.A.7.1) family.</text>
</comment>
<accession>A0A0L0QMU9</accession>
<keyword evidence="6 8" id="KW-0472">Membrane</keyword>
<keyword evidence="3" id="KW-1003">Cell membrane</keyword>
<keyword evidence="5 8" id="KW-1133">Transmembrane helix</keyword>
<reference evidence="10" key="1">
    <citation type="submission" date="2015-07" db="EMBL/GenBank/DDBJ databases">
        <title>Fjat-10053 dsm26.</title>
        <authorList>
            <person name="Liu B."/>
            <person name="Wang J."/>
            <person name="Zhu Y."/>
            <person name="Liu G."/>
            <person name="Chen Q."/>
            <person name="Chen Z."/>
            <person name="Lan J."/>
            <person name="Che J."/>
            <person name="Ge C."/>
            <person name="Shi H."/>
            <person name="Pan Z."/>
            <person name="Liu X."/>
        </authorList>
    </citation>
    <scope>NUCLEOTIDE SEQUENCE [LARGE SCALE GENOMIC DNA]</scope>
    <source>
        <strain evidence="10">DSM 26</strain>
    </source>
</reference>
<keyword evidence="2" id="KW-0813">Transport</keyword>
<dbReference type="PANTHER" id="PTHR30561:SF7">
    <property type="entry name" value="GUANIDINIUM EFFLUX SYSTEM SUBUNIT GDNC-RELATED"/>
    <property type="match status" value="1"/>
</dbReference>
<organism evidence="9 10">
    <name type="scientific">Virgibacillus pantothenticus</name>
    <dbReference type="NCBI Taxonomy" id="1473"/>
    <lineage>
        <taxon>Bacteria</taxon>
        <taxon>Bacillati</taxon>
        <taxon>Bacillota</taxon>
        <taxon>Bacilli</taxon>
        <taxon>Bacillales</taxon>
        <taxon>Bacillaceae</taxon>
        <taxon>Virgibacillus</taxon>
    </lineage>
</organism>
<dbReference type="PANTHER" id="PTHR30561">
    <property type="entry name" value="SMR FAMILY PROTON-DEPENDENT DRUG EFFLUX TRANSPORTER SUGE"/>
    <property type="match status" value="1"/>
</dbReference>
<evidence type="ECO:0000313" key="10">
    <source>
        <dbReference type="Proteomes" id="UP000036780"/>
    </source>
</evidence>
<dbReference type="OrthoDB" id="2168659at2"/>
<dbReference type="Gene3D" id="1.10.3730.20">
    <property type="match status" value="1"/>
</dbReference>
<dbReference type="GO" id="GO:0005886">
    <property type="term" value="C:plasma membrane"/>
    <property type="evidence" value="ECO:0007669"/>
    <property type="project" value="UniProtKB-SubCell"/>
</dbReference>
<dbReference type="FunFam" id="1.10.3730.20:FF:000001">
    <property type="entry name" value="Quaternary ammonium compound resistance transporter SugE"/>
    <property type="match status" value="1"/>
</dbReference>
<dbReference type="Proteomes" id="UP000036780">
    <property type="component" value="Unassembled WGS sequence"/>
</dbReference>
<dbReference type="InterPro" id="IPR045324">
    <property type="entry name" value="Small_multidrug_res"/>
</dbReference>
<dbReference type="InterPro" id="IPR000390">
    <property type="entry name" value="Small_drug/metabolite_transptr"/>
</dbReference>
<dbReference type="PATRIC" id="fig|1473.5.peg.1791"/>
<dbReference type="GO" id="GO:0022857">
    <property type="term" value="F:transmembrane transporter activity"/>
    <property type="evidence" value="ECO:0007669"/>
    <property type="project" value="InterPro"/>
</dbReference>
<feature type="transmembrane region" description="Helical" evidence="8">
    <location>
        <begin position="58"/>
        <end position="78"/>
    </location>
</feature>
<dbReference type="SUPFAM" id="SSF103481">
    <property type="entry name" value="Multidrug resistance efflux transporter EmrE"/>
    <property type="match status" value="1"/>
</dbReference>
<feature type="transmembrane region" description="Helical" evidence="8">
    <location>
        <begin position="84"/>
        <end position="102"/>
    </location>
</feature>
<sequence>MNKDWNTVFLAGLFEIGWVIGLKHANSWMDWILTLIAIYVSMHLLVIASRRLPVGSSYAVFAGIGSAGTVIAEIVLFGELVQPLKIVLILLLVTGVIGLKLVTPQKEKEEVS</sequence>
<gene>
    <name evidence="9" type="ORF">AFK71_15605</name>
</gene>
<proteinExistence type="inferred from homology"/>
<protein>
    <submittedName>
        <fullName evidence="9">Multidrug resistance protein SMR</fullName>
    </submittedName>
</protein>
<evidence type="ECO:0000256" key="6">
    <source>
        <dbReference type="ARBA" id="ARBA00023136"/>
    </source>
</evidence>
<evidence type="ECO:0000256" key="7">
    <source>
        <dbReference type="RuleBase" id="RU003942"/>
    </source>
</evidence>
<dbReference type="EMBL" id="LGTO01000007">
    <property type="protein sequence ID" value="KNE19844.1"/>
    <property type="molecule type" value="Genomic_DNA"/>
</dbReference>
<evidence type="ECO:0000256" key="8">
    <source>
        <dbReference type="SAM" id="Phobius"/>
    </source>
</evidence>
<name>A0A0L0QMU9_VIRPA</name>
<evidence type="ECO:0000256" key="4">
    <source>
        <dbReference type="ARBA" id="ARBA00022692"/>
    </source>
</evidence>
<comment type="subcellular location">
    <subcellularLocation>
        <location evidence="1 7">Cell membrane</location>
        <topology evidence="1 7">Multi-pass membrane protein</topology>
    </subcellularLocation>
</comment>
<dbReference type="Pfam" id="PF00893">
    <property type="entry name" value="Multi_Drug_Res"/>
    <property type="match status" value="1"/>
</dbReference>
<dbReference type="AlphaFoldDB" id="A0A0L0QMU9"/>
<comment type="caution">
    <text evidence="9">The sequence shown here is derived from an EMBL/GenBank/DDBJ whole genome shotgun (WGS) entry which is preliminary data.</text>
</comment>
<evidence type="ECO:0000256" key="5">
    <source>
        <dbReference type="ARBA" id="ARBA00022989"/>
    </source>
</evidence>
<keyword evidence="10" id="KW-1185">Reference proteome</keyword>
<dbReference type="RefSeq" id="WP_050352402.1">
    <property type="nucleotide sequence ID" value="NZ_CP073011.1"/>
</dbReference>
<evidence type="ECO:0000256" key="1">
    <source>
        <dbReference type="ARBA" id="ARBA00004651"/>
    </source>
</evidence>
<dbReference type="InterPro" id="IPR037185">
    <property type="entry name" value="EmrE-like"/>
</dbReference>
<dbReference type="GeneID" id="66871068"/>
<evidence type="ECO:0000256" key="2">
    <source>
        <dbReference type="ARBA" id="ARBA00022448"/>
    </source>
</evidence>
<keyword evidence="4 7" id="KW-0812">Transmembrane</keyword>
<evidence type="ECO:0000256" key="3">
    <source>
        <dbReference type="ARBA" id="ARBA00022475"/>
    </source>
</evidence>
<evidence type="ECO:0000313" key="9">
    <source>
        <dbReference type="EMBL" id="KNE19844.1"/>
    </source>
</evidence>